<evidence type="ECO:0000256" key="2">
    <source>
        <dbReference type="ARBA" id="ARBA00022723"/>
    </source>
</evidence>
<comment type="similarity">
    <text evidence="6">Belongs to the peptidase M48 family.</text>
</comment>
<evidence type="ECO:0000256" key="3">
    <source>
        <dbReference type="ARBA" id="ARBA00022801"/>
    </source>
</evidence>
<organism evidence="9 10">
    <name type="scientific">Paenirhodobacter enshiensis</name>
    <dbReference type="NCBI Taxonomy" id="1105367"/>
    <lineage>
        <taxon>Bacteria</taxon>
        <taxon>Pseudomonadati</taxon>
        <taxon>Pseudomonadota</taxon>
        <taxon>Alphaproteobacteria</taxon>
        <taxon>Rhodobacterales</taxon>
        <taxon>Rhodobacter group</taxon>
        <taxon>Paenirhodobacter</taxon>
    </lineage>
</organism>
<keyword evidence="3 6" id="KW-0378">Hydrolase</keyword>
<evidence type="ECO:0000256" key="6">
    <source>
        <dbReference type="RuleBase" id="RU003983"/>
    </source>
</evidence>
<protein>
    <submittedName>
        <fullName evidence="9">Peptidase M48</fullName>
    </submittedName>
</protein>
<dbReference type="Proteomes" id="UP000028824">
    <property type="component" value="Unassembled WGS sequence"/>
</dbReference>
<dbReference type="GO" id="GO:0051603">
    <property type="term" value="P:proteolysis involved in protein catabolic process"/>
    <property type="evidence" value="ECO:0007669"/>
    <property type="project" value="TreeGrafter"/>
</dbReference>
<evidence type="ECO:0000256" key="1">
    <source>
        <dbReference type="ARBA" id="ARBA00022670"/>
    </source>
</evidence>
<dbReference type="InterPro" id="IPR001915">
    <property type="entry name" value="Peptidase_M48"/>
</dbReference>
<keyword evidence="10" id="KW-1185">Reference proteome</keyword>
<dbReference type="InterPro" id="IPR051156">
    <property type="entry name" value="Mito/Outer_Membr_Metalloprot"/>
</dbReference>
<feature type="domain" description="Peptidase M48" evidence="8">
    <location>
        <begin position="89"/>
        <end position="246"/>
    </location>
</feature>
<feature type="chain" id="PRO_5001817374" evidence="7">
    <location>
        <begin position="25"/>
        <end position="266"/>
    </location>
</feature>
<dbReference type="EMBL" id="JFZB01000002">
    <property type="protein sequence ID" value="KFI30124.1"/>
    <property type="molecule type" value="Genomic_DNA"/>
</dbReference>
<dbReference type="OrthoDB" id="7338723at2"/>
<proteinExistence type="inferred from homology"/>
<keyword evidence="7" id="KW-0732">Signal</keyword>
<evidence type="ECO:0000256" key="7">
    <source>
        <dbReference type="SAM" id="SignalP"/>
    </source>
</evidence>
<dbReference type="AlphaFoldDB" id="A0A086Y774"/>
<reference evidence="9 10" key="1">
    <citation type="submission" date="2014-03" db="EMBL/GenBank/DDBJ databases">
        <title>Genome of Paenirhodobacter enshiensis DW2-9.</title>
        <authorList>
            <person name="Wang D."/>
            <person name="Wang G."/>
        </authorList>
    </citation>
    <scope>NUCLEOTIDE SEQUENCE [LARGE SCALE GENOMIC DNA]</scope>
    <source>
        <strain evidence="9 10">DW2-9</strain>
    </source>
</reference>
<comment type="caution">
    <text evidence="9">The sequence shown here is derived from an EMBL/GenBank/DDBJ whole genome shotgun (WGS) entry which is preliminary data.</text>
</comment>
<evidence type="ECO:0000256" key="4">
    <source>
        <dbReference type="ARBA" id="ARBA00022833"/>
    </source>
</evidence>
<dbReference type="CDD" id="cd07324">
    <property type="entry name" value="M48C_Oma1-like"/>
    <property type="match status" value="1"/>
</dbReference>
<dbReference type="PANTHER" id="PTHR22726:SF1">
    <property type="entry name" value="METALLOENDOPEPTIDASE OMA1, MITOCHONDRIAL"/>
    <property type="match status" value="1"/>
</dbReference>
<dbReference type="GO" id="GO:0046872">
    <property type="term" value="F:metal ion binding"/>
    <property type="evidence" value="ECO:0007669"/>
    <property type="project" value="UniProtKB-KW"/>
</dbReference>
<keyword evidence="2" id="KW-0479">Metal-binding</keyword>
<dbReference type="Gene3D" id="3.30.2010.10">
    <property type="entry name" value="Metalloproteases ('zincins'), catalytic domain"/>
    <property type="match status" value="1"/>
</dbReference>
<evidence type="ECO:0000313" key="9">
    <source>
        <dbReference type="EMBL" id="KFI30124.1"/>
    </source>
</evidence>
<dbReference type="PROSITE" id="PS51257">
    <property type="entry name" value="PROKAR_LIPOPROTEIN"/>
    <property type="match status" value="1"/>
</dbReference>
<keyword evidence="4 6" id="KW-0862">Zinc</keyword>
<evidence type="ECO:0000259" key="8">
    <source>
        <dbReference type="Pfam" id="PF01435"/>
    </source>
</evidence>
<keyword evidence="1 6" id="KW-0645">Protease</keyword>
<name>A0A086Y774_9RHOB</name>
<dbReference type="STRING" id="1105367.CG50_06570"/>
<dbReference type="GO" id="GO:0016020">
    <property type="term" value="C:membrane"/>
    <property type="evidence" value="ECO:0007669"/>
    <property type="project" value="TreeGrafter"/>
</dbReference>
<dbReference type="PANTHER" id="PTHR22726">
    <property type="entry name" value="METALLOENDOPEPTIDASE OMA1"/>
    <property type="match status" value="1"/>
</dbReference>
<feature type="signal peptide" evidence="7">
    <location>
        <begin position="1"/>
        <end position="24"/>
    </location>
</feature>
<gene>
    <name evidence="9" type="ORF">CG50_06570</name>
</gene>
<evidence type="ECO:0000313" key="10">
    <source>
        <dbReference type="Proteomes" id="UP000028824"/>
    </source>
</evidence>
<keyword evidence="5 6" id="KW-0482">Metalloprotease</keyword>
<accession>A0A086Y774</accession>
<comment type="cofactor">
    <cofactor evidence="6">
        <name>Zn(2+)</name>
        <dbReference type="ChEBI" id="CHEBI:29105"/>
    </cofactor>
    <text evidence="6">Binds 1 zinc ion per subunit.</text>
</comment>
<evidence type="ECO:0000256" key="5">
    <source>
        <dbReference type="ARBA" id="ARBA00023049"/>
    </source>
</evidence>
<dbReference type="eggNOG" id="COG0501">
    <property type="taxonomic scope" value="Bacteria"/>
</dbReference>
<sequence>MIRVSAACRRLAFSVALTALTACSAPGPRGAAAPLPERPAAPEVQLQTVPPRLPPRQAAENFVAVAQAMEPRIRAECQARTQGHRNCDYRIVAYDRRGSSPNAFQMVDREGRPVIALNLALIAEARNPDELAFVMGHEGAHHILGHLQAKAADAQAGALVMGVLAAAAGADADGIAEAQDIGADVGERSYSQDYELQADHLGTIISWDAGFDPVRGAEFFARLPDPGEAFLATHPPNRLRLKLVKRTVETLEEKGVPRGTPPAGLS</sequence>
<dbReference type="GO" id="GO:0004222">
    <property type="term" value="F:metalloendopeptidase activity"/>
    <property type="evidence" value="ECO:0007669"/>
    <property type="project" value="InterPro"/>
</dbReference>
<dbReference type="Pfam" id="PF01435">
    <property type="entry name" value="Peptidase_M48"/>
    <property type="match status" value="1"/>
</dbReference>